<keyword evidence="3" id="KW-0121">Carboxypeptidase</keyword>
<keyword evidence="4" id="KW-1185">Reference proteome</keyword>
<dbReference type="Proteomes" id="UP000294498">
    <property type="component" value="Unassembled WGS sequence"/>
</dbReference>
<feature type="signal peptide" evidence="1">
    <location>
        <begin position="1"/>
        <end position="23"/>
    </location>
</feature>
<evidence type="ECO:0000259" key="2">
    <source>
        <dbReference type="Pfam" id="PF14905"/>
    </source>
</evidence>
<keyword evidence="1" id="KW-0732">Signal</keyword>
<organism evidence="3 4">
    <name type="scientific">Dinghuibacter silviterrae</name>
    <dbReference type="NCBI Taxonomy" id="1539049"/>
    <lineage>
        <taxon>Bacteria</taxon>
        <taxon>Pseudomonadati</taxon>
        <taxon>Bacteroidota</taxon>
        <taxon>Chitinophagia</taxon>
        <taxon>Chitinophagales</taxon>
        <taxon>Chitinophagaceae</taxon>
        <taxon>Dinghuibacter</taxon>
    </lineage>
</organism>
<dbReference type="Pfam" id="PF13620">
    <property type="entry name" value="CarboxypepD_reg"/>
    <property type="match status" value="1"/>
</dbReference>
<dbReference type="RefSeq" id="WP_133993203.1">
    <property type="nucleotide sequence ID" value="NZ_SODV01000001.1"/>
</dbReference>
<keyword evidence="3" id="KW-0378">Hydrolase</keyword>
<dbReference type="AlphaFoldDB" id="A0A4R8DS02"/>
<dbReference type="GO" id="GO:0004180">
    <property type="term" value="F:carboxypeptidase activity"/>
    <property type="evidence" value="ECO:0007669"/>
    <property type="project" value="UniProtKB-KW"/>
</dbReference>
<dbReference type="GO" id="GO:0030246">
    <property type="term" value="F:carbohydrate binding"/>
    <property type="evidence" value="ECO:0007669"/>
    <property type="project" value="InterPro"/>
</dbReference>
<evidence type="ECO:0000256" key="1">
    <source>
        <dbReference type="SAM" id="SignalP"/>
    </source>
</evidence>
<protein>
    <submittedName>
        <fullName evidence="3">Carboxypeptidase family protein</fullName>
    </submittedName>
</protein>
<gene>
    <name evidence="3" type="ORF">EDB95_2045</name>
</gene>
<evidence type="ECO:0000313" key="4">
    <source>
        <dbReference type="Proteomes" id="UP000294498"/>
    </source>
</evidence>
<name>A0A4R8DS02_9BACT</name>
<feature type="domain" description="Outer membrane protein beta-barrel" evidence="2">
    <location>
        <begin position="769"/>
        <end position="914"/>
    </location>
</feature>
<dbReference type="SUPFAM" id="SSF56935">
    <property type="entry name" value="Porins"/>
    <property type="match status" value="2"/>
</dbReference>
<dbReference type="SUPFAM" id="SSF49452">
    <property type="entry name" value="Starch-binding domain-like"/>
    <property type="match status" value="1"/>
</dbReference>
<dbReference type="EMBL" id="SODV01000001">
    <property type="protein sequence ID" value="TDX01014.1"/>
    <property type="molecule type" value="Genomic_DNA"/>
</dbReference>
<feature type="domain" description="Outer membrane protein beta-barrel" evidence="2">
    <location>
        <begin position="459"/>
        <end position="762"/>
    </location>
</feature>
<evidence type="ECO:0000313" key="3">
    <source>
        <dbReference type="EMBL" id="TDX01014.1"/>
    </source>
</evidence>
<proteinExistence type="predicted"/>
<dbReference type="OrthoDB" id="606930at2"/>
<dbReference type="InterPro" id="IPR041700">
    <property type="entry name" value="OMP_b-brl_3"/>
</dbReference>
<comment type="caution">
    <text evidence="3">The sequence shown here is derived from an EMBL/GenBank/DDBJ whole genome shotgun (WGS) entry which is preliminary data.</text>
</comment>
<dbReference type="InterPro" id="IPR013784">
    <property type="entry name" value="Carb-bd-like_fold"/>
</dbReference>
<reference evidence="3 4" key="1">
    <citation type="submission" date="2019-03" db="EMBL/GenBank/DDBJ databases">
        <title>Genomic Encyclopedia of Type Strains, Phase IV (KMG-IV): sequencing the most valuable type-strain genomes for metagenomic binning, comparative biology and taxonomic classification.</title>
        <authorList>
            <person name="Goeker M."/>
        </authorList>
    </citation>
    <scope>NUCLEOTIDE SEQUENCE [LARGE SCALE GENOMIC DNA]</scope>
    <source>
        <strain evidence="3 4">DSM 100059</strain>
    </source>
</reference>
<accession>A0A4R8DS02</accession>
<sequence length="929" mass="103442">MRRTLALLLILFTLLGVKTRAQTAQVTGSVKDTINQSIPANTVILLLRPVDTNMVAFTRADAKGAFHFSGLPAGDYLIWISHPAFAPYRDSIHLVPGPNDLGGIFLTLRSQILKEVIIKGVNPIRMKGDTVEFTADSFAVRPGATAEDLLKRLPGIQVDKNGKITAQGQTVQKVLVDGEEFFGDDPTIATRNIAASAVDKVQVFDKKSDQAAFTGIDDGQTTKTINLKLKNGKKNGYFGKISGGLGTDGYYENTAAANFFKNKRKLSFFGVAANTGKTGLNMTDNTNYSSSGISTVNDGGDMMFFFSGSNDDFTNWNGSYSGQGVPIAWNAGAHYNNKFDDDKISLGGDYIFNQVQVGVNNNTVSLLTLPDSTTNKTTSNTFSRYFDRQHSLSARYDVQLDSLNEIKVTAQGKMRHKTTFEQDTSFAVNQDSALINNAGTHKNIIGDNNTFNSTLLWQHKTHKKGRTLSFSAQENYTEINSTGNQYSLVNSYEGGPLQSVDTTDQYKTSYSRDLTLLTKLTYTEPLFNNTYLSLDYGVNLLSATSDVNAYNKNAGGKYSLLDSAYSNFYNLNILTNAGGAFFRKSTKKYNYALGSDVGYTSYKQDNIYQDLVRNRDFINWYPKANFSYRSGGSTYFGINYNGNTTQPSLDQLQPVANNNNPLNIVEGNPNLKPSFTNRVNMNYNKYNVLADRGMFFWGGYTFTSNAFSNKDSVDKSGKTYSQTVNVNNSQNGNLGGGYNFRWKKPDLHFFFGPNIGYNKYTNYVNGLLNNTQSGNYGLALGTNKRKEKVYEFDVRFNATYNTSKSSIQSSSNINYWTYEFNGDASKDLPWKFLLATDWDMNFYQKTTVFTNKNIALVNVSLQKSFFKNNDLVLKATVNDLFNQNTGFTRSVTTNLATQSVYTAIHRYMMFSVTWNFAKNGKPKDNPWGE</sequence>
<keyword evidence="3" id="KW-0645">Protease</keyword>
<dbReference type="Pfam" id="PF14905">
    <property type="entry name" value="OMP_b-brl_3"/>
    <property type="match status" value="2"/>
</dbReference>
<feature type="chain" id="PRO_5020737736" evidence="1">
    <location>
        <begin position="24"/>
        <end position="929"/>
    </location>
</feature>